<dbReference type="GO" id="GO:0005524">
    <property type="term" value="F:ATP binding"/>
    <property type="evidence" value="ECO:0007669"/>
    <property type="project" value="UniProtKB-KW"/>
</dbReference>
<feature type="compositionally biased region" description="Polar residues" evidence="9">
    <location>
        <begin position="888"/>
        <end position="910"/>
    </location>
</feature>
<comment type="catalytic activity">
    <reaction evidence="7">
        <text>L-threonyl-[protein] + ATP = O-phospho-L-threonyl-[protein] + ADP + H(+)</text>
        <dbReference type="Rhea" id="RHEA:46608"/>
        <dbReference type="Rhea" id="RHEA-COMP:11060"/>
        <dbReference type="Rhea" id="RHEA-COMP:11605"/>
        <dbReference type="ChEBI" id="CHEBI:15378"/>
        <dbReference type="ChEBI" id="CHEBI:30013"/>
        <dbReference type="ChEBI" id="CHEBI:30616"/>
        <dbReference type="ChEBI" id="CHEBI:61977"/>
        <dbReference type="ChEBI" id="CHEBI:456216"/>
        <dbReference type="EC" id="2.7.11.1"/>
    </reaction>
</comment>
<dbReference type="GO" id="GO:0004674">
    <property type="term" value="F:protein serine/threonine kinase activity"/>
    <property type="evidence" value="ECO:0007669"/>
    <property type="project" value="UniProtKB-KW"/>
</dbReference>
<feature type="region of interest" description="Disordered" evidence="9">
    <location>
        <begin position="886"/>
        <end position="923"/>
    </location>
</feature>
<feature type="domain" description="Protein kinase" evidence="10">
    <location>
        <begin position="937"/>
        <end position="1338"/>
    </location>
</feature>
<dbReference type="InterPro" id="IPR008271">
    <property type="entry name" value="Ser/Thr_kinase_AS"/>
</dbReference>
<dbReference type="SUPFAM" id="SSF48403">
    <property type="entry name" value="Ankyrin repeat"/>
    <property type="match status" value="1"/>
</dbReference>
<keyword evidence="6" id="KW-0067">ATP-binding</keyword>
<dbReference type="SMART" id="SM00220">
    <property type="entry name" value="S_TKc"/>
    <property type="match status" value="1"/>
</dbReference>
<dbReference type="InterPro" id="IPR051334">
    <property type="entry name" value="SRPK"/>
</dbReference>
<dbReference type="PROSITE" id="PS00108">
    <property type="entry name" value="PROTEIN_KINASE_ST"/>
    <property type="match status" value="1"/>
</dbReference>
<dbReference type="InterPro" id="IPR011009">
    <property type="entry name" value="Kinase-like_dom_sf"/>
</dbReference>
<evidence type="ECO:0000256" key="8">
    <source>
        <dbReference type="ARBA" id="ARBA00048679"/>
    </source>
</evidence>
<keyword evidence="5" id="KW-0418">Kinase</keyword>
<dbReference type="EC" id="2.7.11.1" evidence="1"/>
<keyword evidence="2" id="KW-0723">Serine/threonine-protein kinase</keyword>
<sequence>MATAPHDTVHLLIKMSNFASESEANYKYLSTSIFLAIARRYPLSLLRELVSKCPNGVKCARDGNGMGFVATQTMIWCYEPIGTGEWKIRQEYHDVLADLVENPDKRVILMNEHLCEWWEKIKFWIKCCAPSRLNFDDSVEQRGKIEDECYMLHYALENSDTPPEIVKILVALYPDSVSIPHPVTGAYPLHIAAFTSSFLPRRYEMPPCDNPAKLLCKKYPDALRIKFMEKLPLHHAMDTGKTGSLRILYKQEPRALKVRDKVSNLYPFQTMGVHYDMSQEDKIRLLHIVRNTHSRQEWSTLSDDEMRAKVANVITEYQLDRLQSVYGMLRTSPSLIESGIQNPKCVLGEFRDETGMGILAAQFISWCYEEHDGEWSSVPERIKYIRNACERGSLVGAPYRMERLWGKIRSWIWNFVSNDISTQMTSSTNDSDDFILHAAASISDTPPPLLCLILAMYPQSASLRLPQSGQYPLHIHTATLPYTARIFETDYHAITLRRLLNAHPDAASTMVNGQLPLHIAISHGRTWEELLPLVMHAKSALRVKATDTKLYPFQLMAVERKYTKEVNAMFKHRGRNKFSTKDWSALPLLLKASAYRQEKEKHERDVLGSIFQLLRLDPVLVYSDIEAESQHQNVEKVVFARSMGRQIQNASVLMSPQKPTNLPESSPESSPEFNNSGNCRNEELSNSMISESEIMRIRKDIRRRSSHMESVAVRLGFGTIQEDSYMGESEQRLQGLPEVEIDGHNCFELNEIYGLGLENYDADSDGEDDVSITDGVHESFDQNDMFGLTSEDWISRPSQVVDDGMISSKKSSFRPHRRSSIKSIAESEASGRDEYHRPNRAGRRSSMKSTHSTRSITESEVSSRHGHLLLRRGSLTVSVASSGRLGRSVTSVKSVGESIASSRRSCQSMQSEREDQDEYKPGGYHKVKEGDIFNERYTIVKKLGWGYFSTVWMVRDGTVESMKGSAQNPSSPPFRALKIQKSDPNYTEAAIDEIELLKDVSKQKYLCENSSADVDRSGIPMETTIEHSKHVAALHDAFMHSGPNGEHACLVFSILNCNLLSIIKAHNFEGIPIPKVKHIMRGLCMGLDFLHRRCQIIHTDIKPENVMLDFPSESNSPMIKHLSNQSFLSSPTNDSRSGRSSLESNSMSPSSMPVLESISGDSPSNSKSDLKDTELLESSRVVLVDLGSACWIDEHFSDDIQTRQYRSPEVLIGAPYDASSDMWSLGCMAFELLTGHYLFDPQDGDEDERDEDHLDMCQRLLGAIPADVIARGVWPKKYFEDQDDFPDTPNSELSLLFSQKFGFTGKEADEASAFILPMLDFNTQSRVTALDCLANAWLNDIE</sequence>
<feature type="compositionally biased region" description="Basic residues" evidence="9">
    <location>
        <begin position="811"/>
        <end position="820"/>
    </location>
</feature>
<feature type="compositionally biased region" description="Polar residues" evidence="9">
    <location>
        <begin position="652"/>
        <end position="662"/>
    </location>
</feature>
<dbReference type="PANTHER" id="PTHR47634:SF9">
    <property type="entry name" value="PROTEIN KINASE DOMAIN-CONTAINING PROTEIN-RELATED"/>
    <property type="match status" value="1"/>
</dbReference>
<evidence type="ECO:0000256" key="5">
    <source>
        <dbReference type="ARBA" id="ARBA00022777"/>
    </source>
</evidence>
<dbReference type="InterPro" id="IPR000719">
    <property type="entry name" value="Prot_kinase_dom"/>
</dbReference>
<dbReference type="Gene3D" id="1.10.510.10">
    <property type="entry name" value="Transferase(Phosphotransferase) domain 1"/>
    <property type="match status" value="1"/>
</dbReference>
<protein>
    <recommendedName>
        <fullName evidence="1">non-specific serine/threonine protein kinase</fullName>
        <ecNumber evidence="1">2.7.11.1</ecNumber>
    </recommendedName>
</protein>
<evidence type="ECO:0000256" key="9">
    <source>
        <dbReference type="SAM" id="MobiDB-lite"/>
    </source>
</evidence>
<dbReference type="EMBL" id="HBHQ01025909">
    <property type="protein sequence ID" value="CAD9825670.1"/>
    <property type="molecule type" value="Transcribed_RNA"/>
</dbReference>
<dbReference type="GO" id="GO:0050684">
    <property type="term" value="P:regulation of mRNA processing"/>
    <property type="evidence" value="ECO:0007669"/>
    <property type="project" value="TreeGrafter"/>
</dbReference>
<name>A0A7S2XS18_9STRA</name>
<proteinExistence type="predicted"/>
<evidence type="ECO:0000256" key="2">
    <source>
        <dbReference type="ARBA" id="ARBA00022527"/>
    </source>
</evidence>
<dbReference type="InterPro" id="IPR036770">
    <property type="entry name" value="Ankyrin_rpt-contain_sf"/>
</dbReference>
<dbReference type="GO" id="GO:0000245">
    <property type="term" value="P:spliceosomal complex assembly"/>
    <property type="evidence" value="ECO:0007669"/>
    <property type="project" value="TreeGrafter"/>
</dbReference>
<feature type="compositionally biased region" description="Polar residues" evidence="9">
    <location>
        <begin position="847"/>
        <end position="860"/>
    </location>
</feature>
<feature type="compositionally biased region" description="Low complexity" evidence="9">
    <location>
        <begin position="1138"/>
        <end position="1151"/>
    </location>
</feature>
<keyword evidence="3" id="KW-0808">Transferase</keyword>
<feature type="region of interest" description="Disordered" evidence="9">
    <location>
        <begin position="652"/>
        <end position="686"/>
    </location>
</feature>
<dbReference type="SUPFAM" id="SSF56112">
    <property type="entry name" value="Protein kinase-like (PK-like)"/>
    <property type="match status" value="1"/>
</dbReference>
<dbReference type="FunFam" id="1.10.510.10:FF:000293">
    <property type="entry name" value="SRSF protein kinase 1"/>
    <property type="match status" value="1"/>
</dbReference>
<organism evidence="11">
    <name type="scientific">Attheya septentrionalis</name>
    <dbReference type="NCBI Taxonomy" id="420275"/>
    <lineage>
        <taxon>Eukaryota</taxon>
        <taxon>Sar</taxon>
        <taxon>Stramenopiles</taxon>
        <taxon>Ochrophyta</taxon>
        <taxon>Bacillariophyta</taxon>
        <taxon>Coscinodiscophyceae</taxon>
        <taxon>Chaetocerotophycidae</taxon>
        <taxon>Chaetocerotales</taxon>
        <taxon>Attheyaceae</taxon>
        <taxon>Attheya</taxon>
    </lineage>
</organism>
<evidence type="ECO:0000259" key="10">
    <source>
        <dbReference type="PROSITE" id="PS50011"/>
    </source>
</evidence>
<evidence type="ECO:0000256" key="6">
    <source>
        <dbReference type="ARBA" id="ARBA00022840"/>
    </source>
</evidence>
<evidence type="ECO:0000313" key="11">
    <source>
        <dbReference type="EMBL" id="CAD9825670.1"/>
    </source>
</evidence>
<evidence type="ECO:0000256" key="7">
    <source>
        <dbReference type="ARBA" id="ARBA00047899"/>
    </source>
</evidence>
<dbReference type="PANTHER" id="PTHR47634">
    <property type="entry name" value="PROTEIN KINASE DOMAIN-CONTAINING PROTEIN-RELATED"/>
    <property type="match status" value="1"/>
</dbReference>
<dbReference type="PROSITE" id="PS50011">
    <property type="entry name" value="PROTEIN_KINASE_DOM"/>
    <property type="match status" value="1"/>
</dbReference>
<accession>A0A7S2XS18</accession>
<gene>
    <name evidence="11" type="ORF">ASEP1449_LOCUS17504</name>
</gene>
<feature type="region of interest" description="Disordered" evidence="9">
    <location>
        <begin position="1124"/>
        <end position="1171"/>
    </location>
</feature>
<evidence type="ECO:0000256" key="4">
    <source>
        <dbReference type="ARBA" id="ARBA00022741"/>
    </source>
</evidence>
<feature type="compositionally biased region" description="Polar residues" evidence="9">
    <location>
        <begin position="1124"/>
        <end position="1134"/>
    </location>
</feature>
<evidence type="ECO:0000256" key="1">
    <source>
        <dbReference type="ARBA" id="ARBA00012513"/>
    </source>
</evidence>
<feature type="compositionally biased region" description="Low complexity" evidence="9">
    <location>
        <begin position="663"/>
        <end position="672"/>
    </location>
</feature>
<feature type="region of interest" description="Disordered" evidence="9">
    <location>
        <begin position="805"/>
        <end position="867"/>
    </location>
</feature>
<feature type="compositionally biased region" description="Polar residues" evidence="9">
    <location>
        <begin position="673"/>
        <end position="686"/>
    </location>
</feature>
<reference evidence="11" key="1">
    <citation type="submission" date="2021-01" db="EMBL/GenBank/DDBJ databases">
        <authorList>
            <person name="Corre E."/>
            <person name="Pelletier E."/>
            <person name="Niang G."/>
            <person name="Scheremetjew M."/>
            <person name="Finn R."/>
            <person name="Kale V."/>
            <person name="Holt S."/>
            <person name="Cochrane G."/>
            <person name="Meng A."/>
            <person name="Brown T."/>
            <person name="Cohen L."/>
        </authorList>
    </citation>
    <scope>NUCLEOTIDE SEQUENCE</scope>
    <source>
        <strain evidence="11">CCMP2084</strain>
    </source>
</reference>
<keyword evidence="4" id="KW-0547">Nucleotide-binding</keyword>
<dbReference type="Pfam" id="PF00069">
    <property type="entry name" value="Pkinase"/>
    <property type="match status" value="2"/>
</dbReference>
<evidence type="ECO:0000256" key="3">
    <source>
        <dbReference type="ARBA" id="ARBA00022679"/>
    </source>
</evidence>
<comment type="catalytic activity">
    <reaction evidence="8">
        <text>L-seryl-[protein] + ATP = O-phospho-L-seryl-[protein] + ADP + H(+)</text>
        <dbReference type="Rhea" id="RHEA:17989"/>
        <dbReference type="Rhea" id="RHEA-COMP:9863"/>
        <dbReference type="Rhea" id="RHEA-COMP:11604"/>
        <dbReference type="ChEBI" id="CHEBI:15378"/>
        <dbReference type="ChEBI" id="CHEBI:29999"/>
        <dbReference type="ChEBI" id="CHEBI:30616"/>
        <dbReference type="ChEBI" id="CHEBI:83421"/>
        <dbReference type="ChEBI" id="CHEBI:456216"/>
        <dbReference type="EC" id="2.7.11.1"/>
    </reaction>
</comment>
<dbReference type="Gene3D" id="3.30.200.20">
    <property type="entry name" value="Phosphorylase Kinase, domain 1"/>
    <property type="match status" value="1"/>
</dbReference>